<organism evidence="2 3">
    <name type="scientific">Adhaeribacter arboris</name>
    <dbReference type="NCBI Taxonomy" id="2072846"/>
    <lineage>
        <taxon>Bacteria</taxon>
        <taxon>Pseudomonadati</taxon>
        <taxon>Bacteroidota</taxon>
        <taxon>Cytophagia</taxon>
        <taxon>Cytophagales</taxon>
        <taxon>Hymenobacteraceae</taxon>
        <taxon>Adhaeribacter</taxon>
    </lineage>
</organism>
<accession>A0A2T2YN60</accession>
<reference evidence="2 3" key="1">
    <citation type="submission" date="2018-03" db="EMBL/GenBank/DDBJ databases">
        <title>Adhaeribacter sp. HMF7605 Genome sequencing and assembly.</title>
        <authorList>
            <person name="Kang H."/>
            <person name="Kang J."/>
            <person name="Cha I."/>
            <person name="Kim H."/>
            <person name="Joh K."/>
        </authorList>
    </citation>
    <scope>NUCLEOTIDE SEQUENCE [LARGE SCALE GENOMIC DNA]</scope>
    <source>
        <strain evidence="2 3">HMF7605</strain>
    </source>
</reference>
<dbReference type="AlphaFoldDB" id="A0A2T2YN60"/>
<keyword evidence="1" id="KW-0732">Signal</keyword>
<dbReference type="RefSeq" id="WP_106933123.1">
    <property type="nucleotide sequence ID" value="NZ_PYFT01000001.1"/>
</dbReference>
<dbReference type="OrthoDB" id="9774536at2"/>
<sequence>MKNLIKFKSNRFLFSICFLLVTALGCTKEEMEEVIVGDVPHKTVPEPFTGDFAWSQVSSGGYNDAYGGYYSGLALGAQMHLNQNGTGTYVFRYDIHYANGGAKSVHIDSDVAYEIEKISADRMNMTIHFIRGKNYEDGHFLHDLDPSKIYPNGDFVWNNVPYGINAQGKIFFQPGPDLTFTKK</sequence>
<keyword evidence="3" id="KW-1185">Reference proteome</keyword>
<protein>
    <submittedName>
        <fullName evidence="2">Uncharacterized protein</fullName>
    </submittedName>
</protein>
<evidence type="ECO:0000313" key="2">
    <source>
        <dbReference type="EMBL" id="PSR56952.1"/>
    </source>
</evidence>
<feature type="chain" id="PRO_5015629902" evidence="1">
    <location>
        <begin position="24"/>
        <end position="183"/>
    </location>
</feature>
<dbReference type="Proteomes" id="UP000240357">
    <property type="component" value="Unassembled WGS sequence"/>
</dbReference>
<evidence type="ECO:0000313" key="3">
    <source>
        <dbReference type="Proteomes" id="UP000240357"/>
    </source>
</evidence>
<feature type="signal peptide" evidence="1">
    <location>
        <begin position="1"/>
        <end position="23"/>
    </location>
</feature>
<name>A0A2T2YN60_9BACT</name>
<gene>
    <name evidence="2" type="ORF">AHMF7605_27385</name>
</gene>
<dbReference type="EMBL" id="PYFT01000001">
    <property type="protein sequence ID" value="PSR56952.1"/>
    <property type="molecule type" value="Genomic_DNA"/>
</dbReference>
<dbReference type="PROSITE" id="PS51257">
    <property type="entry name" value="PROKAR_LIPOPROTEIN"/>
    <property type="match status" value="1"/>
</dbReference>
<proteinExistence type="predicted"/>
<comment type="caution">
    <text evidence="2">The sequence shown here is derived from an EMBL/GenBank/DDBJ whole genome shotgun (WGS) entry which is preliminary data.</text>
</comment>
<evidence type="ECO:0000256" key="1">
    <source>
        <dbReference type="SAM" id="SignalP"/>
    </source>
</evidence>